<dbReference type="AlphaFoldDB" id="A0A6S7BE60"/>
<dbReference type="RefSeq" id="WP_175149564.1">
    <property type="nucleotide sequence ID" value="NZ_CADIKK010000008.1"/>
</dbReference>
<dbReference type="SUPFAM" id="SSF52540">
    <property type="entry name" value="P-loop containing nucleoside triphosphate hydrolases"/>
    <property type="match status" value="1"/>
</dbReference>
<accession>A0A6S7BE60</accession>
<dbReference type="EMBL" id="CADIKK010000008">
    <property type="protein sequence ID" value="CAB3785929.1"/>
    <property type="molecule type" value="Genomic_DNA"/>
</dbReference>
<keyword evidence="2" id="KW-0808">Transferase</keyword>
<name>A0A6S7BE60_9BURK</name>
<evidence type="ECO:0000313" key="2">
    <source>
        <dbReference type="EMBL" id="CAB3785929.1"/>
    </source>
</evidence>
<evidence type="ECO:0000259" key="1">
    <source>
        <dbReference type="Pfam" id="PF02223"/>
    </source>
</evidence>
<dbReference type="EC" id="2.7.4.9" evidence="2"/>
<dbReference type="Proteomes" id="UP000494365">
    <property type="component" value="Unassembled WGS sequence"/>
</dbReference>
<gene>
    <name evidence="2" type="primary">tmk_2</name>
    <name evidence="2" type="ORF">LMG28614_02241</name>
</gene>
<reference evidence="2 3" key="1">
    <citation type="submission" date="2020-04" db="EMBL/GenBank/DDBJ databases">
        <authorList>
            <person name="De Canck E."/>
        </authorList>
    </citation>
    <scope>NUCLEOTIDE SEQUENCE [LARGE SCALE GENOMIC DNA]</scope>
    <source>
        <strain evidence="2 3">LMG 28614</strain>
    </source>
</reference>
<proteinExistence type="predicted"/>
<keyword evidence="2" id="KW-0418">Kinase</keyword>
<feature type="domain" description="Thymidylate kinase-like" evidence="1">
    <location>
        <begin position="16"/>
        <end position="189"/>
    </location>
</feature>
<dbReference type="Pfam" id="PF02223">
    <property type="entry name" value="Thymidylate_kin"/>
    <property type="match status" value="1"/>
</dbReference>
<keyword evidence="3" id="KW-1185">Reference proteome</keyword>
<evidence type="ECO:0000313" key="3">
    <source>
        <dbReference type="Proteomes" id="UP000494365"/>
    </source>
</evidence>
<sequence>MIEQEIRVGQPLFISFDGPKGTGKTTILEGVRDELRALGREVVALCEKELDPYRADTIVLLEQLSTASSPALETRICQQLAAGRAWITTHILEALDSGKIALIDRWYPSDAAFRRSIPFEQVLDINRTSAVRDPDIAVAVTCAAPLSWDRAWSRSRGLNSHVIQSFEQHKKCTEVFNDAVEKYGWYACINDRTVSAAVAAVVSRVQAERG</sequence>
<organism evidence="2 3">
    <name type="scientific">Paraburkholderia ultramafica</name>
    <dbReference type="NCBI Taxonomy" id="1544867"/>
    <lineage>
        <taxon>Bacteria</taxon>
        <taxon>Pseudomonadati</taxon>
        <taxon>Pseudomonadota</taxon>
        <taxon>Betaproteobacteria</taxon>
        <taxon>Burkholderiales</taxon>
        <taxon>Burkholderiaceae</taxon>
        <taxon>Paraburkholderia</taxon>
    </lineage>
</organism>
<dbReference type="InterPro" id="IPR027417">
    <property type="entry name" value="P-loop_NTPase"/>
</dbReference>
<dbReference type="GO" id="GO:0004798">
    <property type="term" value="F:dTMP kinase activity"/>
    <property type="evidence" value="ECO:0007669"/>
    <property type="project" value="UniProtKB-EC"/>
</dbReference>
<protein>
    <submittedName>
        <fullName evidence="2">Thymidylate kinase</fullName>
        <ecNumber evidence="2">2.7.4.9</ecNumber>
    </submittedName>
</protein>
<dbReference type="Gene3D" id="3.40.50.300">
    <property type="entry name" value="P-loop containing nucleotide triphosphate hydrolases"/>
    <property type="match status" value="1"/>
</dbReference>
<dbReference type="InterPro" id="IPR039430">
    <property type="entry name" value="Thymidylate_kin-like_dom"/>
</dbReference>